<organism evidence="3 4">
    <name type="scientific">Brevibacterium celere</name>
    <dbReference type="NCBI Taxonomy" id="225845"/>
    <lineage>
        <taxon>Bacteria</taxon>
        <taxon>Bacillati</taxon>
        <taxon>Actinomycetota</taxon>
        <taxon>Actinomycetes</taxon>
        <taxon>Micrococcales</taxon>
        <taxon>Brevibacteriaceae</taxon>
        <taxon>Brevibacterium</taxon>
    </lineage>
</organism>
<evidence type="ECO:0000259" key="2">
    <source>
        <dbReference type="PROSITE" id="PS50943"/>
    </source>
</evidence>
<dbReference type="InterPro" id="IPR011051">
    <property type="entry name" value="RmlC_Cupin_sf"/>
</dbReference>
<dbReference type="PANTHER" id="PTHR46797">
    <property type="entry name" value="HTH-TYPE TRANSCRIPTIONAL REGULATOR"/>
    <property type="match status" value="1"/>
</dbReference>
<comment type="caution">
    <text evidence="3">The sequence shown here is derived from an EMBL/GenBank/DDBJ whole genome shotgun (WGS) entry which is preliminary data.</text>
</comment>
<dbReference type="CDD" id="cd00093">
    <property type="entry name" value="HTH_XRE"/>
    <property type="match status" value="1"/>
</dbReference>
<dbReference type="InterPro" id="IPR014710">
    <property type="entry name" value="RmlC-like_jellyroll"/>
</dbReference>
<dbReference type="Proteomes" id="UP000253509">
    <property type="component" value="Unassembled WGS sequence"/>
</dbReference>
<dbReference type="EMBL" id="QNSB01000001">
    <property type="protein sequence ID" value="RBP74492.1"/>
    <property type="molecule type" value="Genomic_DNA"/>
</dbReference>
<dbReference type="CDD" id="cd02209">
    <property type="entry name" value="cupin_XRE_C"/>
    <property type="match status" value="1"/>
</dbReference>
<proteinExistence type="predicted"/>
<dbReference type="GO" id="GO:0005829">
    <property type="term" value="C:cytosol"/>
    <property type="evidence" value="ECO:0007669"/>
    <property type="project" value="TreeGrafter"/>
</dbReference>
<reference evidence="3 4" key="1">
    <citation type="submission" date="2018-06" db="EMBL/GenBank/DDBJ databases">
        <title>Freshwater and sediment microbial communities from various areas in North America, analyzing microbe dynamics in response to fracking.</title>
        <authorList>
            <person name="Lamendella R."/>
        </authorList>
    </citation>
    <scope>NUCLEOTIDE SEQUENCE [LARGE SCALE GENOMIC DNA]</scope>
    <source>
        <strain evidence="3 4">3b_TX</strain>
    </source>
</reference>
<dbReference type="GO" id="GO:0003677">
    <property type="term" value="F:DNA binding"/>
    <property type="evidence" value="ECO:0007669"/>
    <property type="project" value="UniProtKB-KW"/>
</dbReference>
<dbReference type="SMART" id="SM00530">
    <property type="entry name" value="HTH_XRE"/>
    <property type="match status" value="1"/>
</dbReference>
<dbReference type="SUPFAM" id="SSF51182">
    <property type="entry name" value="RmlC-like cupins"/>
    <property type="match status" value="1"/>
</dbReference>
<keyword evidence="4" id="KW-1185">Reference proteome</keyword>
<dbReference type="Gene3D" id="2.60.120.10">
    <property type="entry name" value="Jelly Rolls"/>
    <property type="match status" value="1"/>
</dbReference>
<dbReference type="PANTHER" id="PTHR46797:SF10">
    <property type="entry name" value="BLR1115 PROTEIN"/>
    <property type="match status" value="1"/>
</dbReference>
<dbReference type="InterPro" id="IPR050807">
    <property type="entry name" value="TransReg_Diox_bact_type"/>
</dbReference>
<feature type="domain" description="HTH cro/C1-type" evidence="2">
    <location>
        <begin position="22"/>
        <end position="76"/>
    </location>
</feature>
<dbReference type="GO" id="GO:0003700">
    <property type="term" value="F:DNA-binding transcription factor activity"/>
    <property type="evidence" value="ECO:0007669"/>
    <property type="project" value="TreeGrafter"/>
</dbReference>
<dbReference type="PROSITE" id="PS50943">
    <property type="entry name" value="HTH_CROC1"/>
    <property type="match status" value="1"/>
</dbReference>
<keyword evidence="1" id="KW-0238">DNA-binding</keyword>
<dbReference type="SUPFAM" id="SSF47413">
    <property type="entry name" value="lambda repressor-like DNA-binding domains"/>
    <property type="match status" value="1"/>
</dbReference>
<dbReference type="InterPro" id="IPR010982">
    <property type="entry name" value="Lambda_DNA-bd_dom_sf"/>
</dbReference>
<dbReference type="InterPro" id="IPR013096">
    <property type="entry name" value="Cupin_2"/>
</dbReference>
<dbReference type="RefSeq" id="WP_113902554.1">
    <property type="nucleotide sequence ID" value="NZ_QNSB01000001.1"/>
</dbReference>
<protein>
    <submittedName>
        <fullName evidence="3">XRE family transcriptional regulator</fullName>
    </submittedName>
</protein>
<accession>A0A366IPQ0</accession>
<name>A0A366IPQ0_9MICO</name>
<gene>
    <name evidence="3" type="ORF">DFO65_101211</name>
</gene>
<evidence type="ECO:0000313" key="4">
    <source>
        <dbReference type="Proteomes" id="UP000253509"/>
    </source>
</evidence>
<dbReference type="InterPro" id="IPR001387">
    <property type="entry name" value="Cro/C1-type_HTH"/>
</dbReference>
<dbReference type="AlphaFoldDB" id="A0A366IPQ0"/>
<dbReference type="Gene3D" id="1.10.260.40">
    <property type="entry name" value="lambda repressor-like DNA-binding domains"/>
    <property type="match status" value="1"/>
</dbReference>
<dbReference type="Pfam" id="PF01381">
    <property type="entry name" value="HTH_3"/>
    <property type="match status" value="1"/>
</dbReference>
<evidence type="ECO:0000256" key="1">
    <source>
        <dbReference type="ARBA" id="ARBA00023125"/>
    </source>
</evidence>
<dbReference type="Pfam" id="PF07883">
    <property type="entry name" value="Cupin_2"/>
    <property type="match status" value="1"/>
</dbReference>
<evidence type="ECO:0000313" key="3">
    <source>
        <dbReference type="EMBL" id="RBP74492.1"/>
    </source>
</evidence>
<sequence length="212" mass="23715">MTREQSGISPTRVSLKEIGRRVRNERNRQQLTLVELSEASDTSRSMLSAIERGDRAPTVLVLDRIANALGVSVSRLMTRETHSRVSILRRNEQKIIADRMDLLSEPGYHRRITSPVIEGVEFEMGRLEMNAFVDAGVFSPHQPGWAEYVAVEEGSLEIDVDGEPYRLEAGDAIHFAADCDHAYRNPGATTCVAYIAMFVHPLHTGTNHDSDR</sequence>